<name>A0ABS1CZ92_9PROT</name>
<keyword evidence="2" id="KW-0812">Transmembrane</keyword>
<protein>
    <recommendedName>
        <fullName evidence="3">Acyltransferase 3 domain-containing protein</fullName>
    </recommendedName>
</protein>
<reference evidence="4 5" key="1">
    <citation type="journal article" date="2020" name="Microorganisms">
        <title>Osmotic Adaptation and Compatible Solute Biosynthesis of Phototrophic Bacteria as Revealed from Genome Analyses.</title>
        <authorList>
            <person name="Imhoff J.F."/>
            <person name="Rahn T."/>
            <person name="Kunzel S."/>
            <person name="Keller A."/>
            <person name="Neulinger S.C."/>
        </authorList>
    </citation>
    <scope>NUCLEOTIDE SEQUENCE [LARGE SCALE GENOMIC DNA]</scope>
    <source>
        <strain evidence="4 5">DSM 15382</strain>
    </source>
</reference>
<evidence type="ECO:0000313" key="4">
    <source>
        <dbReference type="EMBL" id="MBK1659713.1"/>
    </source>
</evidence>
<dbReference type="PANTHER" id="PTHR37312">
    <property type="entry name" value="MEMBRANE-BOUND ACYLTRANSFERASE YKRP-RELATED"/>
    <property type="match status" value="1"/>
</dbReference>
<feature type="domain" description="Acyltransferase 3" evidence="3">
    <location>
        <begin position="61"/>
        <end position="372"/>
    </location>
</feature>
<dbReference type="Pfam" id="PF01757">
    <property type="entry name" value="Acyl_transf_3"/>
    <property type="match status" value="1"/>
</dbReference>
<feature type="region of interest" description="Disordered" evidence="1">
    <location>
        <begin position="1"/>
        <end position="59"/>
    </location>
</feature>
<keyword evidence="2" id="KW-0472">Membrane</keyword>
<feature type="transmembrane region" description="Helical" evidence="2">
    <location>
        <begin position="65"/>
        <end position="84"/>
    </location>
</feature>
<dbReference type="InterPro" id="IPR002656">
    <property type="entry name" value="Acyl_transf_3_dom"/>
</dbReference>
<dbReference type="InterPro" id="IPR052734">
    <property type="entry name" value="Nod_factor_acetyltransferase"/>
</dbReference>
<evidence type="ECO:0000256" key="1">
    <source>
        <dbReference type="SAM" id="MobiDB-lite"/>
    </source>
</evidence>
<evidence type="ECO:0000256" key="2">
    <source>
        <dbReference type="SAM" id="Phobius"/>
    </source>
</evidence>
<keyword evidence="2" id="KW-1133">Transmembrane helix</keyword>
<feature type="transmembrane region" description="Helical" evidence="2">
    <location>
        <begin position="326"/>
        <end position="348"/>
    </location>
</feature>
<feature type="transmembrane region" description="Helical" evidence="2">
    <location>
        <begin position="141"/>
        <end position="160"/>
    </location>
</feature>
<feature type="transmembrane region" description="Helical" evidence="2">
    <location>
        <begin position="354"/>
        <end position="372"/>
    </location>
</feature>
<feature type="transmembrane region" description="Helical" evidence="2">
    <location>
        <begin position="288"/>
        <end position="306"/>
    </location>
</feature>
<feature type="transmembrane region" description="Helical" evidence="2">
    <location>
        <begin position="104"/>
        <end position="121"/>
    </location>
</feature>
<sequence length="388" mass="42966">MARPEPSWDEDRHDDPAAGLPDATAPPIPLAQRRGGLTMPDGVAPAAARPAAARRRERRTDIDRAKGLAILLVVAGHLVANTAPPGGEWYEPARYLLYRFHMPFFLYLSGTVVVLSGVLDAEPPDWVRQIRKRAARLLPPFFAIGVLILLAKLVAMRFVVVDNQPDGLLTGLRHLLWDTGRSPATSIWYLLVLFLCTVAALVLRRAIGSGGLLLLGLLLQLPEVPEIAYLDRFARFFLFFAAGVWVAERQDRLLPLMRRWQVLWWALFAASLGIAMTVWWGVVILNERWSLVVCGLLCIPALHGLIRLRPVNGWDWPIALGRYAMVIYLFNTLAIGAAKAGLILLGIGYTAANFPLHLAVAMAAGVFVPILLKRLVLRRVPALDRMTD</sequence>
<dbReference type="PANTHER" id="PTHR37312:SF1">
    <property type="entry name" value="MEMBRANE-BOUND ACYLTRANSFERASE YKRP-RELATED"/>
    <property type="match status" value="1"/>
</dbReference>
<accession>A0ABS1CZ92</accession>
<organism evidence="4 5">
    <name type="scientific">Paracraurococcus ruber</name>
    <dbReference type="NCBI Taxonomy" id="77675"/>
    <lineage>
        <taxon>Bacteria</taxon>
        <taxon>Pseudomonadati</taxon>
        <taxon>Pseudomonadota</taxon>
        <taxon>Alphaproteobacteria</taxon>
        <taxon>Acetobacterales</taxon>
        <taxon>Roseomonadaceae</taxon>
        <taxon>Paracraurococcus</taxon>
    </lineage>
</organism>
<evidence type="ECO:0000259" key="3">
    <source>
        <dbReference type="Pfam" id="PF01757"/>
    </source>
</evidence>
<feature type="transmembrane region" description="Helical" evidence="2">
    <location>
        <begin position="262"/>
        <end position="282"/>
    </location>
</feature>
<gene>
    <name evidence="4" type="ORF">CKO45_15880</name>
</gene>
<dbReference type="EMBL" id="NRSG01000119">
    <property type="protein sequence ID" value="MBK1659713.1"/>
    <property type="molecule type" value="Genomic_DNA"/>
</dbReference>
<dbReference type="Proteomes" id="UP000697995">
    <property type="component" value="Unassembled WGS sequence"/>
</dbReference>
<comment type="caution">
    <text evidence="4">The sequence shown here is derived from an EMBL/GenBank/DDBJ whole genome shotgun (WGS) entry which is preliminary data.</text>
</comment>
<keyword evidence="5" id="KW-1185">Reference proteome</keyword>
<proteinExistence type="predicted"/>
<feature type="transmembrane region" description="Helical" evidence="2">
    <location>
        <begin position="186"/>
        <end position="203"/>
    </location>
</feature>
<evidence type="ECO:0000313" key="5">
    <source>
        <dbReference type="Proteomes" id="UP000697995"/>
    </source>
</evidence>